<evidence type="ECO:0000313" key="4">
    <source>
        <dbReference type="Proteomes" id="UP000438760"/>
    </source>
</evidence>
<dbReference type="AlphaFoldDB" id="A0A6I3LTT2"/>
<gene>
    <name evidence="3" type="ORF">GJV76_14735</name>
</gene>
<dbReference type="GO" id="GO:0009279">
    <property type="term" value="C:cell outer membrane"/>
    <property type="evidence" value="ECO:0007669"/>
    <property type="project" value="TreeGrafter"/>
</dbReference>
<dbReference type="SUPFAM" id="SSF56935">
    <property type="entry name" value="Porins"/>
    <property type="match status" value="1"/>
</dbReference>
<keyword evidence="3" id="KW-0675">Receptor</keyword>
<evidence type="ECO:0000256" key="2">
    <source>
        <dbReference type="SAM" id="Phobius"/>
    </source>
</evidence>
<reference evidence="3 4" key="1">
    <citation type="submission" date="2019-11" db="EMBL/GenBank/DDBJ databases">
        <title>Genome of Strain BIT-d1.</title>
        <authorList>
            <person name="Yang Y."/>
        </authorList>
    </citation>
    <scope>NUCLEOTIDE SEQUENCE [LARGE SCALE GENOMIC DNA]</scope>
    <source>
        <strain evidence="3 4">BIT-d1</strain>
    </source>
</reference>
<protein>
    <submittedName>
        <fullName evidence="3">TonB-dependent receptor plug domain-containing protein</fullName>
    </submittedName>
</protein>
<dbReference type="PANTHER" id="PTHR30069:SF29">
    <property type="entry name" value="HEMOGLOBIN AND HEMOGLOBIN-HAPTOGLOBIN-BINDING PROTEIN 1-RELATED"/>
    <property type="match status" value="1"/>
</dbReference>
<dbReference type="GO" id="GO:0044718">
    <property type="term" value="P:siderophore transmembrane transport"/>
    <property type="evidence" value="ECO:0007669"/>
    <property type="project" value="TreeGrafter"/>
</dbReference>
<dbReference type="SUPFAM" id="SSF49464">
    <property type="entry name" value="Carboxypeptidase regulatory domain-like"/>
    <property type="match status" value="1"/>
</dbReference>
<keyword evidence="2" id="KW-1133">Transmembrane helix</keyword>
<keyword evidence="1" id="KW-0732">Signal</keyword>
<dbReference type="GO" id="GO:0015344">
    <property type="term" value="F:siderophore uptake transmembrane transporter activity"/>
    <property type="evidence" value="ECO:0007669"/>
    <property type="project" value="TreeGrafter"/>
</dbReference>
<proteinExistence type="predicted"/>
<keyword evidence="4" id="KW-1185">Reference proteome</keyword>
<evidence type="ECO:0000313" key="3">
    <source>
        <dbReference type="EMBL" id="MTG99362.1"/>
    </source>
</evidence>
<dbReference type="RefSeq" id="WP_155093353.1">
    <property type="nucleotide sequence ID" value="NZ_CP102754.1"/>
</dbReference>
<sequence>MRFITNLYLKVIIIFLVFSLSSYAQKRETEFLIVDSLNTPIEDAILYIKNDTNSYTLISDSKGTVAVSINPAQYQITVSHLQYYQYYQPNFLLEAGKKYNIILKQSSNELQEVIITAKEDDGLVTKSIIDRQAMRHLQPSSFSDVMELLPGGRASTPSLTSTNIALIREYKLPSVDQNKYNTSAIGVQFYMDDYLLNSNADMQSSLNAKQTIGNTSGYIGERRSTTTTGIDMRTISTNDIASVEIIRGIPTAAYGDLTSGLIKINRVSGRSPLSLRLKADGYSKLYYISKGIGLKNNWDLNVSMDLLDAKSDPRRENETYKRITSSIRLKKSFYFEDKVIEWSTNLDHNTTIDKFVYDSESGVYKDDRYESSKHKINISNKLSYLNSNESSPFRKMQFIGNIGQGFEDIKQHKLMQLNGPTAIPITLEQGVNDGYFLPIKYFSDFSTEGRPLDINLKLNADFKFNTSSITHAVDVGLDYRYSKNNGKGYIYDLLTPPIERMGVRPRAFSDIPAYQNLAGYIGDVMTYSFSDQSISLYVGTRFSTMLGMDSQYALSNKIFIEPRTNLQWKLPKFKIGQKDFQTDLTLGYGQLYKQPTMSMLYPSDLYVDFVQLNFGHLDENVRRMNYMTYVVDRTNKDLTAAKNVKYEVRLDFKYDRHKFFIAYFNEKMDSGFRSEVNYLTYDYKRYDATGIDLVNIKEPPALEDLPYEDRKTLSGHSRTFNGSQTFKRGIEFGYYSPRIDFLNTKFTLTGAWLKTTYRNTIPIQEIPQVSTTHTGYPYVGVYQSNQGYIYSTFNYNLIVDTYLPALGMNLSASFQGTLRRTEDRAFKDKFPIAYFGADQQRYPLDNLPDNDPNKQWLIRSVSATDNMRDKYGLDLQINLKASKEVFKGMSASLFVNKLYTYAEPYYRLNKRIERNKRVTPYFGMELTYNF</sequence>
<dbReference type="OrthoDB" id="1151166at2"/>
<comment type="caution">
    <text evidence="3">The sequence shown here is derived from an EMBL/GenBank/DDBJ whole genome shotgun (WGS) entry which is preliminary data.</text>
</comment>
<name>A0A6I3LTT2_9FLAO</name>
<keyword evidence="2" id="KW-0472">Membrane</keyword>
<dbReference type="Gene3D" id="2.170.130.10">
    <property type="entry name" value="TonB-dependent receptor, plug domain"/>
    <property type="match status" value="1"/>
</dbReference>
<organism evidence="3 4">
    <name type="scientific">Myroides albus</name>
    <dbReference type="NCBI Taxonomy" id="2562892"/>
    <lineage>
        <taxon>Bacteria</taxon>
        <taxon>Pseudomonadati</taxon>
        <taxon>Bacteroidota</taxon>
        <taxon>Flavobacteriia</taxon>
        <taxon>Flavobacteriales</taxon>
        <taxon>Flavobacteriaceae</taxon>
        <taxon>Myroides</taxon>
    </lineage>
</organism>
<dbReference type="InterPro" id="IPR039426">
    <property type="entry name" value="TonB-dep_rcpt-like"/>
</dbReference>
<feature type="transmembrane region" description="Helical" evidence="2">
    <location>
        <begin position="7"/>
        <end position="24"/>
    </location>
</feature>
<keyword evidence="2" id="KW-0812">Transmembrane</keyword>
<dbReference type="InterPro" id="IPR008969">
    <property type="entry name" value="CarboxyPept-like_regulatory"/>
</dbReference>
<evidence type="ECO:0000256" key="1">
    <source>
        <dbReference type="ARBA" id="ARBA00022729"/>
    </source>
</evidence>
<accession>A0A6I3LTT2</accession>
<dbReference type="InterPro" id="IPR037066">
    <property type="entry name" value="Plug_dom_sf"/>
</dbReference>
<dbReference type="Proteomes" id="UP000438760">
    <property type="component" value="Unassembled WGS sequence"/>
</dbReference>
<dbReference type="PANTHER" id="PTHR30069">
    <property type="entry name" value="TONB-DEPENDENT OUTER MEMBRANE RECEPTOR"/>
    <property type="match status" value="1"/>
</dbReference>
<dbReference type="EMBL" id="WMJX01000068">
    <property type="protein sequence ID" value="MTG99362.1"/>
    <property type="molecule type" value="Genomic_DNA"/>
</dbReference>